<feature type="signal peptide" evidence="2">
    <location>
        <begin position="1"/>
        <end position="34"/>
    </location>
</feature>
<gene>
    <name evidence="3" type="primary">HGFAC</name>
</gene>
<accession>A0A8C5ZL87</accession>
<name>A0A8C5ZL87_MARMA</name>
<feature type="compositionally biased region" description="Low complexity" evidence="1">
    <location>
        <begin position="45"/>
        <end position="56"/>
    </location>
</feature>
<sequence>MGRWAWVPSPCPPPGLCAFLLLLLLLLLPRGTQPQARGCLPRPGSPAGSPSATEAGCCTPAPWREAPAGSGVRPLTTMTGTGPGATVWRL</sequence>
<dbReference type="Proteomes" id="UP000694407">
    <property type="component" value="Unplaced"/>
</dbReference>
<evidence type="ECO:0000256" key="2">
    <source>
        <dbReference type="SAM" id="SignalP"/>
    </source>
</evidence>
<feature type="region of interest" description="Disordered" evidence="1">
    <location>
        <begin position="36"/>
        <end position="90"/>
    </location>
</feature>
<evidence type="ECO:0000313" key="3">
    <source>
        <dbReference type="Ensembl" id="ENSMMMP00000014644.1"/>
    </source>
</evidence>
<organism evidence="3 4">
    <name type="scientific">Marmota marmota marmota</name>
    <name type="common">Alpine marmot</name>
    <dbReference type="NCBI Taxonomy" id="9994"/>
    <lineage>
        <taxon>Eukaryota</taxon>
        <taxon>Metazoa</taxon>
        <taxon>Chordata</taxon>
        <taxon>Craniata</taxon>
        <taxon>Vertebrata</taxon>
        <taxon>Euteleostomi</taxon>
        <taxon>Mammalia</taxon>
        <taxon>Eutheria</taxon>
        <taxon>Euarchontoglires</taxon>
        <taxon>Glires</taxon>
        <taxon>Rodentia</taxon>
        <taxon>Sciuromorpha</taxon>
        <taxon>Sciuridae</taxon>
        <taxon>Xerinae</taxon>
        <taxon>Marmotini</taxon>
        <taxon>Marmota</taxon>
    </lineage>
</organism>
<keyword evidence="2" id="KW-0732">Signal</keyword>
<dbReference type="GeneTree" id="ENSGT00940000159778"/>
<dbReference type="AlphaFoldDB" id="A0A8C5ZL87"/>
<evidence type="ECO:0000313" key="4">
    <source>
        <dbReference type="Proteomes" id="UP000694407"/>
    </source>
</evidence>
<keyword evidence="4" id="KW-1185">Reference proteome</keyword>
<reference evidence="3" key="1">
    <citation type="submission" date="2025-08" db="UniProtKB">
        <authorList>
            <consortium name="Ensembl"/>
        </authorList>
    </citation>
    <scope>IDENTIFICATION</scope>
</reference>
<evidence type="ECO:0000256" key="1">
    <source>
        <dbReference type="SAM" id="MobiDB-lite"/>
    </source>
</evidence>
<reference evidence="3" key="2">
    <citation type="submission" date="2025-09" db="UniProtKB">
        <authorList>
            <consortium name="Ensembl"/>
        </authorList>
    </citation>
    <scope>IDENTIFICATION</scope>
</reference>
<protein>
    <submittedName>
        <fullName evidence="3">HGF activator</fullName>
    </submittedName>
</protein>
<feature type="chain" id="PRO_5034069899" evidence="2">
    <location>
        <begin position="35"/>
        <end position="90"/>
    </location>
</feature>
<dbReference type="Ensembl" id="ENSMMMT00000016702.1">
    <property type="protein sequence ID" value="ENSMMMP00000014644.1"/>
    <property type="gene ID" value="ENSMMMG00000013025.1"/>
</dbReference>
<proteinExistence type="predicted"/>